<dbReference type="RefSeq" id="WP_015786278.1">
    <property type="nucleotide sequence ID" value="NC_013159.1"/>
</dbReference>
<dbReference type="Proteomes" id="UP000000841">
    <property type="component" value="Chromosome"/>
</dbReference>
<evidence type="ECO:0000313" key="2">
    <source>
        <dbReference type="EMBL" id="ACU96965.1"/>
    </source>
</evidence>
<feature type="region of interest" description="Disordered" evidence="1">
    <location>
        <begin position="16"/>
        <end position="36"/>
    </location>
</feature>
<dbReference type="KEGG" id="svi:Svir_19460"/>
<reference evidence="2 3" key="1">
    <citation type="journal article" date="2009" name="Stand. Genomic Sci.">
        <title>Complete genome sequence of Saccharomonospora viridis type strain (P101).</title>
        <authorList>
            <person name="Pati A."/>
            <person name="Sikorski J."/>
            <person name="Nolan M."/>
            <person name="Lapidus A."/>
            <person name="Copeland A."/>
            <person name="Glavina Del Rio T."/>
            <person name="Lucas S."/>
            <person name="Chen F."/>
            <person name="Tice H."/>
            <person name="Pitluck S."/>
            <person name="Cheng J.F."/>
            <person name="Chertkov O."/>
            <person name="Brettin T."/>
            <person name="Han C."/>
            <person name="Detter J.C."/>
            <person name="Kuske C."/>
            <person name="Bruce D."/>
            <person name="Goodwin L."/>
            <person name="Chain P."/>
            <person name="D'haeseleer P."/>
            <person name="Chen A."/>
            <person name="Palaniappan K."/>
            <person name="Ivanova N."/>
            <person name="Mavromatis K."/>
            <person name="Mikhailova N."/>
            <person name="Rohde M."/>
            <person name="Tindall B.J."/>
            <person name="Goker M."/>
            <person name="Bristow J."/>
            <person name="Eisen J.A."/>
            <person name="Markowitz V."/>
            <person name="Hugenholtz P."/>
            <person name="Kyrpides N.C."/>
            <person name="Klenk H.P."/>
        </authorList>
    </citation>
    <scope>NUCLEOTIDE SEQUENCE [LARGE SCALE GENOMIC DNA]</scope>
    <source>
        <strain evidence="3">ATCC 15386 / DSM 43017 / JCM 3036 / NBRC 12207 / P101</strain>
    </source>
</reference>
<dbReference type="AlphaFoldDB" id="C7MV13"/>
<dbReference type="EMBL" id="CP001683">
    <property type="protein sequence ID" value="ACU96965.1"/>
    <property type="molecule type" value="Genomic_DNA"/>
</dbReference>
<name>C7MV13_SACVD</name>
<protein>
    <submittedName>
        <fullName evidence="2">Uncharacterized protein</fullName>
    </submittedName>
</protein>
<gene>
    <name evidence="2" type="ordered locus">Svir_19460</name>
</gene>
<proteinExistence type="predicted"/>
<keyword evidence="3" id="KW-1185">Reference proteome</keyword>
<accession>C7MV13</accession>
<dbReference type="HOGENOM" id="CLU_2976609_0_0_11"/>
<sequence>MEDLYAAPVAPRALTGGDSASRYALSSPTDETPFEPTEALSTAFGSAIDGGRGSPTKR</sequence>
<organism evidence="2 3">
    <name type="scientific">Saccharomonospora viridis (strain ATCC 15386 / DSM 43017 / JCM 3036 / CCUG 5913 / NBRC 12207 / NCIMB 9602 / P101)</name>
    <name type="common">Thermoactinomyces viridis</name>
    <dbReference type="NCBI Taxonomy" id="471857"/>
    <lineage>
        <taxon>Bacteria</taxon>
        <taxon>Bacillati</taxon>
        <taxon>Actinomycetota</taxon>
        <taxon>Actinomycetes</taxon>
        <taxon>Pseudonocardiales</taxon>
        <taxon>Pseudonocardiaceae</taxon>
        <taxon>Saccharomonospora</taxon>
    </lineage>
</organism>
<evidence type="ECO:0000313" key="3">
    <source>
        <dbReference type="Proteomes" id="UP000000841"/>
    </source>
</evidence>
<evidence type="ECO:0000256" key="1">
    <source>
        <dbReference type="SAM" id="MobiDB-lite"/>
    </source>
</evidence>